<accession>A0ACC1IW05</accession>
<organism evidence="1 2">
    <name type="scientific">Kickxella alabastrina</name>
    <dbReference type="NCBI Taxonomy" id="61397"/>
    <lineage>
        <taxon>Eukaryota</taxon>
        <taxon>Fungi</taxon>
        <taxon>Fungi incertae sedis</taxon>
        <taxon>Zoopagomycota</taxon>
        <taxon>Kickxellomycotina</taxon>
        <taxon>Kickxellomycetes</taxon>
        <taxon>Kickxellales</taxon>
        <taxon>Kickxellaceae</taxon>
        <taxon>Kickxella</taxon>
    </lineage>
</organism>
<name>A0ACC1IW05_9FUNG</name>
<gene>
    <name evidence="1" type="ORF">LPJ66_000493</name>
</gene>
<evidence type="ECO:0000313" key="2">
    <source>
        <dbReference type="Proteomes" id="UP001150581"/>
    </source>
</evidence>
<reference evidence="1" key="1">
    <citation type="submission" date="2022-07" db="EMBL/GenBank/DDBJ databases">
        <title>Phylogenomic reconstructions and comparative analyses of Kickxellomycotina fungi.</title>
        <authorList>
            <person name="Reynolds N.K."/>
            <person name="Stajich J.E."/>
            <person name="Barry K."/>
            <person name="Grigoriev I.V."/>
            <person name="Crous P."/>
            <person name="Smith M.E."/>
        </authorList>
    </citation>
    <scope>NUCLEOTIDE SEQUENCE</scope>
    <source>
        <strain evidence="1">Benny 63K</strain>
    </source>
</reference>
<proteinExistence type="predicted"/>
<keyword evidence="2" id="KW-1185">Reference proteome</keyword>
<evidence type="ECO:0000313" key="1">
    <source>
        <dbReference type="EMBL" id="KAJ1901822.1"/>
    </source>
</evidence>
<dbReference type="EMBL" id="JANBPG010000014">
    <property type="protein sequence ID" value="KAJ1901822.1"/>
    <property type="molecule type" value="Genomic_DNA"/>
</dbReference>
<protein>
    <submittedName>
        <fullName evidence="1">Uncharacterized protein</fullName>
    </submittedName>
</protein>
<comment type="caution">
    <text evidence="1">The sequence shown here is derived from an EMBL/GenBank/DDBJ whole genome shotgun (WGS) entry which is preliminary data.</text>
</comment>
<sequence length="745" mass="79720">MSGTAANTDTGENRDDMTNSNANLSPGEPSPHSLGIENSTSPLALSTITGGANSDDSFREAIDVAVVSLARYTFADPGVAEAGPAPLDPPIERPRLLGVDQPPLAAVSVRRAAGNMSIARGDGDGDGDDDDGLIAEFTEDRCHRQLAMIAKRLLLPDSYIEACYDLHQFLDTSTAMLDVEAVQRNVFKCLKICARLSKLHGYNIQLMWQIIQQAHRMIARFTPERAHTINLWHIKMTNRIRMMAVAPASDGSAPPRLPSVPPRELLQAQAREKLLPLPEMSVSALNDSRFNRAAGTSSASYYLANSLASQRQSLGQSQTQSQILPPIIPVGRSSLVDTGVSQGAGFNGMMTAADSSGSASFLGSGSGPGSGAAPALALLPPLATLAPAAEPNGSGSEFGFNPGPVSNHYNGNSVSEGAPTASSSTTTTASSASASTSASMREAELAIIEQQLRELENMPPESMGPMLRAALNLLVEMRFRLQLGLPRIAIADGAQNDRGTPAIGAPTSRHHQGMQDGGVDSDMAGLSNPVGEGRAVTLNGHRRYSSGSINANDEVFGANAEDESRVIEYVLNQISTSRRQQHQHHQQQQQIASSSNGFGAPLYMMPHHTGMYYPRNNGFNSANSYLNLFPESQTQTPDNRPRGARRRRGFDDQETQNSQDDGNEDDDISGESEEGMDDSGSDSDSGSGSMSDDIRSLSDINADSSGSSDESDSDHFEQDMQGRGGRPSQHYQRDDEHVHRRVRRH</sequence>
<dbReference type="Proteomes" id="UP001150581">
    <property type="component" value="Unassembled WGS sequence"/>
</dbReference>